<dbReference type="Pfam" id="PF02015">
    <property type="entry name" value="Glyco_hydro_45"/>
    <property type="match status" value="1"/>
</dbReference>
<evidence type="ECO:0000256" key="6">
    <source>
        <dbReference type="ARBA" id="ARBA00023277"/>
    </source>
</evidence>
<feature type="chain" id="PRO_5004549056" description="cellulase" evidence="9">
    <location>
        <begin position="24"/>
        <end position="280"/>
    </location>
</feature>
<keyword evidence="8" id="KW-0624">Polysaccharide degradation</keyword>
<evidence type="ECO:0000256" key="4">
    <source>
        <dbReference type="ARBA" id="ARBA00022801"/>
    </source>
</evidence>
<comment type="similarity">
    <text evidence="2">Belongs to the glycosyl hydrolase 45 (cellulase K) family.</text>
</comment>
<dbReference type="SUPFAM" id="SSF50685">
    <property type="entry name" value="Barwin-like endoglucanases"/>
    <property type="match status" value="1"/>
</dbReference>
<feature type="signal peptide" evidence="9">
    <location>
        <begin position="1"/>
        <end position="23"/>
    </location>
</feature>
<name>S8BKY9_DACHA</name>
<accession>S8BKY9</accession>
<dbReference type="Gene3D" id="2.40.40.10">
    <property type="entry name" value="RlpA-like domain"/>
    <property type="match status" value="1"/>
</dbReference>
<organism evidence="11 12">
    <name type="scientific">Dactylellina haptotyla (strain CBS 200.50)</name>
    <name type="common">Nematode-trapping fungus</name>
    <name type="synonym">Monacrosporium haptotylum</name>
    <dbReference type="NCBI Taxonomy" id="1284197"/>
    <lineage>
        <taxon>Eukaryota</taxon>
        <taxon>Fungi</taxon>
        <taxon>Dikarya</taxon>
        <taxon>Ascomycota</taxon>
        <taxon>Pezizomycotina</taxon>
        <taxon>Orbiliomycetes</taxon>
        <taxon>Orbiliales</taxon>
        <taxon>Orbiliaceae</taxon>
        <taxon>Dactylellina</taxon>
    </lineage>
</organism>
<evidence type="ECO:0000256" key="7">
    <source>
        <dbReference type="ARBA" id="ARBA00023295"/>
    </source>
</evidence>
<proteinExistence type="inferred from homology"/>
<dbReference type="GO" id="GO:0030245">
    <property type="term" value="P:cellulose catabolic process"/>
    <property type="evidence" value="ECO:0007669"/>
    <property type="project" value="UniProtKB-KW"/>
</dbReference>
<evidence type="ECO:0000256" key="3">
    <source>
        <dbReference type="ARBA" id="ARBA00012601"/>
    </source>
</evidence>
<evidence type="ECO:0000256" key="5">
    <source>
        <dbReference type="ARBA" id="ARBA00023001"/>
    </source>
</evidence>
<gene>
    <name evidence="11" type="ORF">H072_6171</name>
</gene>
<sequence length="280" mass="30077">MSLSNFLSLSVLLTGLAPRAAFAADMNSASGVARTSLYWDCCKASCSWADHGSFVGNPVQVCAINGTRLTDYNLGTGCSDGESFACQDQIPWAVNDTFSYGFVGAYINGFLERTWCCGCYEFEFTDGPVKGKKMVVQSSNSNYDAVGYSQFNLGIPGGYDYASACAKQFGPAEIFGKENNGVLTRDQCDLLPDTLKPGCYWRFDWFMDAQKPNVTWKRVPCPSELTDISGCVRADEAQFIATAETNDTVAPPPSAASTVGSLSAFYTFALAAVLGVLVSL</sequence>
<dbReference type="EMBL" id="AQGS01000439">
    <property type="protein sequence ID" value="EPS40068.1"/>
    <property type="molecule type" value="Genomic_DNA"/>
</dbReference>
<keyword evidence="9" id="KW-0732">Signal</keyword>
<dbReference type="InterPro" id="IPR000334">
    <property type="entry name" value="Glyco_hydro_45"/>
</dbReference>
<comment type="catalytic activity">
    <reaction evidence="1">
        <text>Endohydrolysis of (1-&gt;4)-beta-D-glucosidic linkages in cellulose, lichenin and cereal beta-D-glucans.</text>
        <dbReference type="EC" id="3.2.1.4"/>
    </reaction>
</comment>
<evidence type="ECO:0000256" key="1">
    <source>
        <dbReference type="ARBA" id="ARBA00000966"/>
    </source>
</evidence>
<dbReference type="STRING" id="1284197.S8BKY9"/>
<dbReference type="AlphaFoldDB" id="S8BKY9"/>
<keyword evidence="6" id="KW-0119">Carbohydrate metabolism</keyword>
<dbReference type="InterPro" id="IPR052288">
    <property type="entry name" value="GH45_Enzymes"/>
</dbReference>
<dbReference type="PANTHER" id="PTHR39730:SF1">
    <property type="entry name" value="ENDOGLUCANASE 1"/>
    <property type="match status" value="1"/>
</dbReference>
<dbReference type="InterPro" id="IPR036908">
    <property type="entry name" value="RlpA-like_sf"/>
</dbReference>
<evidence type="ECO:0000259" key="10">
    <source>
        <dbReference type="Pfam" id="PF02015"/>
    </source>
</evidence>
<evidence type="ECO:0000313" key="12">
    <source>
        <dbReference type="Proteomes" id="UP000015100"/>
    </source>
</evidence>
<dbReference type="GO" id="GO:0008810">
    <property type="term" value="F:cellulase activity"/>
    <property type="evidence" value="ECO:0007669"/>
    <property type="project" value="UniProtKB-EC"/>
</dbReference>
<keyword evidence="5" id="KW-0136">Cellulose degradation</keyword>
<feature type="domain" description="Glycosyl hydrolases family 45 active site" evidence="10">
    <location>
        <begin position="35"/>
        <end position="231"/>
    </location>
</feature>
<dbReference type="HOGENOM" id="CLU_045022_2_0_1"/>
<keyword evidence="7" id="KW-0326">Glycosidase</keyword>
<evidence type="ECO:0000256" key="2">
    <source>
        <dbReference type="ARBA" id="ARBA00007793"/>
    </source>
</evidence>
<comment type="caution">
    <text evidence="11">The sequence shown here is derived from an EMBL/GenBank/DDBJ whole genome shotgun (WGS) entry which is preliminary data.</text>
</comment>
<dbReference type="PANTHER" id="PTHR39730">
    <property type="entry name" value="ENDOGLUCANASE 1"/>
    <property type="match status" value="1"/>
</dbReference>
<protein>
    <recommendedName>
        <fullName evidence="3">cellulase</fullName>
        <ecNumber evidence="3">3.2.1.4</ecNumber>
    </recommendedName>
</protein>
<evidence type="ECO:0000256" key="9">
    <source>
        <dbReference type="SAM" id="SignalP"/>
    </source>
</evidence>
<keyword evidence="4" id="KW-0378">Hydrolase</keyword>
<reference evidence="11 12" key="1">
    <citation type="journal article" date="2013" name="PLoS Genet.">
        <title>Genomic mechanisms accounting for the adaptation to parasitism in nematode-trapping fungi.</title>
        <authorList>
            <person name="Meerupati T."/>
            <person name="Andersson K.M."/>
            <person name="Friman E."/>
            <person name="Kumar D."/>
            <person name="Tunlid A."/>
            <person name="Ahren D."/>
        </authorList>
    </citation>
    <scope>NUCLEOTIDE SEQUENCE [LARGE SCALE GENOMIC DNA]</scope>
    <source>
        <strain evidence="11 12">CBS 200.50</strain>
    </source>
</reference>
<keyword evidence="12" id="KW-1185">Reference proteome</keyword>
<dbReference type="eggNOG" id="ENOG502SMT7">
    <property type="taxonomic scope" value="Eukaryota"/>
</dbReference>
<reference evidence="12" key="2">
    <citation type="submission" date="2013-04" db="EMBL/GenBank/DDBJ databases">
        <title>Genomic mechanisms accounting for the adaptation to parasitism in nematode-trapping fungi.</title>
        <authorList>
            <person name="Ahren D.G."/>
        </authorList>
    </citation>
    <scope>NUCLEOTIDE SEQUENCE [LARGE SCALE GENOMIC DNA]</scope>
    <source>
        <strain evidence="12">CBS 200.50</strain>
    </source>
</reference>
<dbReference type="Proteomes" id="UP000015100">
    <property type="component" value="Unassembled WGS sequence"/>
</dbReference>
<evidence type="ECO:0000256" key="8">
    <source>
        <dbReference type="ARBA" id="ARBA00023326"/>
    </source>
</evidence>
<dbReference type="OMA" id="ERTWCCG"/>
<evidence type="ECO:0000313" key="11">
    <source>
        <dbReference type="EMBL" id="EPS40068.1"/>
    </source>
</evidence>
<dbReference type="EC" id="3.2.1.4" evidence="3"/>
<dbReference type="OrthoDB" id="10035502at2759"/>